<dbReference type="SUPFAM" id="SSF56219">
    <property type="entry name" value="DNase I-like"/>
    <property type="match status" value="1"/>
</dbReference>
<evidence type="ECO:0000313" key="2">
    <source>
        <dbReference type="EMBL" id="GMT25867.1"/>
    </source>
</evidence>
<dbReference type="InterPro" id="IPR036691">
    <property type="entry name" value="Endo/exonu/phosph_ase_sf"/>
</dbReference>
<dbReference type="AlphaFoldDB" id="A0AAV5W209"/>
<proteinExistence type="predicted"/>
<keyword evidence="3" id="KW-1185">Reference proteome</keyword>
<evidence type="ECO:0000256" key="1">
    <source>
        <dbReference type="SAM" id="MobiDB-lite"/>
    </source>
</evidence>
<protein>
    <recommendedName>
        <fullName evidence="4">Endonuclease/exonuclease/phosphatase domain-containing protein</fullName>
    </recommendedName>
</protein>
<feature type="compositionally biased region" description="Basic and acidic residues" evidence="1">
    <location>
        <begin position="121"/>
        <end position="148"/>
    </location>
</feature>
<accession>A0AAV5W209</accession>
<dbReference type="EMBL" id="BTSY01000004">
    <property type="protein sequence ID" value="GMT25867.1"/>
    <property type="molecule type" value="Genomic_DNA"/>
</dbReference>
<feature type="compositionally biased region" description="Basic and acidic residues" evidence="1">
    <location>
        <begin position="78"/>
        <end position="87"/>
    </location>
</feature>
<reference evidence="2" key="1">
    <citation type="submission" date="2023-10" db="EMBL/GenBank/DDBJ databases">
        <title>Genome assembly of Pristionchus species.</title>
        <authorList>
            <person name="Yoshida K."/>
            <person name="Sommer R.J."/>
        </authorList>
    </citation>
    <scope>NUCLEOTIDE SEQUENCE</scope>
    <source>
        <strain evidence="2">RS5133</strain>
    </source>
</reference>
<dbReference type="Gene3D" id="3.60.10.10">
    <property type="entry name" value="Endonuclease/exonuclease/phosphatase"/>
    <property type="match status" value="1"/>
</dbReference>
<feature type="region of interest" description="Disordered" evidence="1">
    <location>
        <begin position="21"/>
        <end position="44"/>
    </location>
</feature>
<evidence type="ECO:0000313" key="3">
    <source>
        <dbReference type="Proteomes" id="UP001432322"/>
    </source>
</evidence>
<organism evidence="2 3">
    <name type="scientific">Pristionchus fissidentatus</name>
    <dbReference type="NCBI Taxonomy" id="1538716"/>
    <lineage>
        <taxon>Eukaryota</taxon>
        <taxon>Metazoa</taxon>
        <taxon>Ecdysozoa</taxon>
        <taxon>Nematoda</taxon>
        <taxon>Chromadorea</taxon>
        <taxon>Rhabditida</taxon>
        <taxon>Rhabditina</taxon>
        <taxon>Diplogasteromorpha</taxon>
        <taxon>Diplogasteroidea</taxon>
        <taxon>Neodiplogasteridae</taxon>
        <taxon>Pristionchus</taxon>
    </lineage>
</organism>
<comment type="caution">
    <text evidence="2">The sequence shown here is derived from an EMBL/GenBank/DDBJ whole genome shotgun (WGS) entry which is preliminary data.</text>
</comment>
<gene>
    <name evidence="2" type="ORF">PFISCL1PPCAC_17164</name>
</gene>
<evidence type="ECO:0008006" key="4">
    <source>
        <dbReference type="Google" id="ProtNLM"/>
    </source>
</evidence>
<dbReference type="Proteomes" id="UP001432322">
    <property type="component" value="Unassembled WGS sequence"/>
</dbReference>
<feature type="region of interest" description="Disordered" evidence="1">
    <location>
        <begin position="67"/>
        <end position="148"/>
    </location>
</feature>
<feature type="non-terminal residue" evidence="2">
    <location>
        <position position="1"/>
    </location>
</feature>
<sequence length="467" mass="53739">DEFSFLLDSDQLYKEFKKYEAPEDLKGDSSEGVRVRDAQTEQDTSEKECFNRFVKFLTDKITEKVSAMSLKNSDNDDERGVSEEQRNLSEFQTAAPIAPIAEEDRSMESVDPSDDNPSLEVKSEKEIEVEAAPKTDDPEDRCVEPKVQSHAERLGPDYETLYCWNMDGKTKKQQGVLAKILVEQKPMIFYLNEIWAESVGQFKKDMFDKGYTVIAIAPSYKLTTKIGRGSAILVNNNYLLDDKGEERFKEERSVHGTVEKGFEIAAMVDKKHDIHHLCVYVTGSNSPYTHLSKALKYIYDNYKDKKYIACGDFNYRLYQIKELNWRYGWNFIDRLRPGDSTHFGSRADYASKIDYVFSSDQILLIAHKPDDRGLRLKGDHYVLKVDYSPNNRNDGLSRNVCDEDGCRFECTTRTLYPKTPKDAEKKKTSTLAFFRERPTKELRMVMKGLLQETISFASVSLPVNNTH</sequence>
<name>A0AAV5W209_9BILA</name>